<dbReference type="InterPro" id="IPR007889">
    <property type="entry name" value="HTH_Psq"/>
</dbReference>
<feature type="domain" description="HTH psq-type" evidence="1">
    <location>
        <begin position="22"/>
        <end position="59"/>
    </location>
</feature>
<proteinExistence type="predicted"/>
<accession>A0A1B6EDS1</accession>
<organism evidence="2">
    <name type="scientific">Clastoptera arizonana</name>
    <name type="common">Arizona spittle bug</name>
    <dbReference type="NCBI Taxonomy" id="38151"/>
    <lineage>
        <taxon>Eukaryota</taxon>
        <taxon>Metazoa</taxon>
        <taxon>Ecdysozoa</taxon>
        <taxon>Arthropoda</taxon>
        <taxon>Hexapoda</taxon>
        <taxon>Insecta</taxon>
        <taxon>Pterygota</taxon>
        <taxon>Neoptera</taxon>
        <taxon>Paraneoptera</taxon>
        <taxon>Hemiptera</taxon>
        <taxon>Auchenorrhyncha</taxon>
        <taxon>Cercopoidea</taxon>
        <taxon>Clastopteridae</taxon>
        <taxon>Clastoptera</taxon>
    </lineage>
</organism>
<dbReference type="GO" id="GO:0003677">
    <property type="term" value="F:DNA binding"/>
    <property type="evidence" value="ECO:0007669"/>
    <property type="project" value="InterPro"/>
</dbReference>
<reference evidence="2" key="1">
    <citation type="submission" date="2015-12" db="EMBL/GenBank/DDBJ databases">
        <title>De novo transcriptome assembly of four potential Pierce s Disease insect vectors from Arizona vineyards.</title>
        <authorList>
            <person name="Tassone E.E."/>
        </authorList>
    </citation>
    <scope>NUCLEOTIDE SEQUENCE</scope>
</reference>
<dbReference type="AlphaFoldDB" id="A0A1B6EDS1"/>
<dbReference type="Pfam" id="PF05225">
    <property type="entry name" value="HTH_psq"/>
    <property type="match status" value="1"/>
</dbReference>
<gene>
    <name evidence="2" type="ORF">g.8664</name>
</gene>
<evidence type="ECO:0000259" key="1">
    <source>
        <dbReference type="Pfam" id="PF05225"/>
    </source>
</evidence>
<sequence>HCLLVNMPRSKTGRKRNPIDLESMKKAVEAVTSSQTPISIREACRVFNVKFATLVRHVSAFKTSGATNFVYKTSYDTKKVFTEEELQLVNYIKVIAKMNYGLTKKGIRELAYKFAVANQKNFPFTWNEQKVGEEWMRLFLKWHSNNDGLAVRKPEKTSLSRATSFNRTNVGRFY</sequence>
<feature type="non-terminal residue" evidence="2">
    <location>
        <position position="1"/>
    </location>
</feature>
<protein>
    <recommendedName>
        <fullName evidence="1">HTH psq-type domain-containing protein</fullName>
    </recommendedName>
</protein>
<evidence type="ECO:0000313" key="2">
    <source>
        <dbReference type="EMBL" id="JAS36047.1"/>
    </source>
</evidence>
<dbReference type="EMBL" id="GEDC01001251">
    <property type="protein sequence ID" value="JAS36047.1"/>
    <property type="molecule type" value="Transcribed_RNA"/>
</dbReference>
<feature type="non-terminal residue" evidence="2">
    <location>
        <position position="174"/>
    </location>
</feature>
<name>A0A1B6EDS1_9HEMI</name>